<keyword evidence="3 6" id="KW-0812">Transmembrane</keyword>
<evidence type="ECO:0000313" key="7">
    <source>
        <dbReference type="EMBL" id="RJG04657.1"/>
    </source>
</evidence>
<dbReference type="OrthoDB" id="9156836at2"/>
<dbReference type="Gene3D" id="1.10.3730.20">
    <property type="match status" value="1"/>
</dbReference>
<feature type="transmembrane region" description="Helical" evidence="6">
    <location>
        <begin position="12"/>
        <end position="38"/>
    </location>
</feature>
<protein>
    <recommendedName>
        <fullName evidence="9">EamA domain-containing protein</fullName>
    </recommendedName>
</protein>
<dbReference type="InterPro" id="IPR000390">
    <property type="entry name" value="Small_drug/metabolite_transptr"/>
</dbReference>
<dbReference type="SUPFAM" id="SSF103481">
    <property type="entry name" value="Multidrug resistance efflux transporter EmrE"/>
    <property type="match status" value="1"/>
</dbReference>
<comment type="caution">
    <text evidence="7">The sequence shown here is derived from an EMBL/GenBank/DDBJ whole genome shotgun (WGS) entry which is preliminary data.</text>
</comment>
<dbReference type="InterPro" id="IPR037185">
    <property type="entry name" value="EmrE-like"/>
</dbReference>
<gene>
    <name evidence="7" type="ORF">D3870_00250</name>
</gene>
<organism evidence="7 8">
    <name type="scientific">Noviherbaspirillum cavernae</name>
    <dbReference type="NCBI Taxonomy" id="2320862"/>
    <lineage>
        <taxon>Bacteria</taxon>
        <taxon>Pseudomonadati</taxon>
        <taxon>Pseudomonadota</taxon>
        <taxon>Betaproteobacteria</taxon>
        <taxon>Burkholderiales</taxon>
        <taxon>Oxalobacteraceae</taxon>
        <taxon>Noviherbaspirillum</taxon>
    </lineage>
</organism>
<feature type="transmembrane region" description="Helical" evidence="6">
    <location>
        <begin position="86"/>
        <end position="106"/>
    </location>
</feature>
<dbReference type="GO" id="GO:0005886">
    <property type="term" value="C:plasma membrane"/>
    <property type="evidence" value="ECO:0007669"/>
    <property type="project" value="UniProtKB-SubCell"/>
</dbReference>
<evidence type="ECO:0000256" key="3">
    <source>
        <dbReference type="ARBA" id="ARBA00022692"/>
    </source>
</evidence>
<evidence type="ECO:0000256" key="2">
    <source>
        <dbReference type="ARBA" id="ARBA00022475"/>
    </source>
</evidence>
<evidence type="ECO:0000256" key="5">
    <source>
        <dbReference type="ARBA" id="ARBA00023136"/>
    </source>
</evidence>
<proteinExistence type="predicted"/>
<sequence length="136" mass="14853">MRGDVNPGDKRGAQISVAFAWVMVAGMVVSTTLAQILFKSAANHSLHLTGQIGKWMLNPWVWMALLANAFSLVFWMLALKRLPLSVAYPWTALVYLLTPIASALVFRDSLSVGYVGGMLCILAGIFFTTYSVKRAA</sequence>
<dbReference type="RefSeq" id="WP_119735689.1">
    <property type="nucleotide sequence ID" value="NZ_QYUN01000002.1"/>
</dbReference>
<comment type="subcellular location">
    <subcellularLocation>
        <location evidence="1">Cell membrane</location>
        <topology evidence="1">Multi-pass membrane protein</topology>
    </subcellularLocation>
</comment>
<dbReference type="AlphaFoldDB" id="A0A418WWU6"/>
<evidence type="ECO:0000256" key="1">
    <source>
        <dbReference type="ARBA" id="ARBA00004651"/>
    </source>
</evidence>
<reference evidence="7 8" key="1">
    <citation type="submission" date="2018-09" db="EMBL/GenBank/DDBJ databases">
        <authorList>
            <person name="Zhu H."/>
        </authorList>
    </citation>
    <scope>NUCLEOTIDE SEQUENCE [LARGE SCALE GENOMIC DNA]</scope>
    <source>
        <strain evidence="7 8">K2R10-39</strain>
    </source>
</reference>
<keyword evidence="8" id="KW-1185">Reference proteome</keyword>
<feature type="transmembrane region" description="Helical" evidence="6">
    <location>
        <begin position="112"/>
        <end position="132"/>
    </location>
</feature>
<accession>A0A418WWU6</accession>
<evidence type="ECO:0000313" key="8">
    <source>
        <dbReference type="Proteomes" id="UP000285190"/>
    </source>
</evidence>
<dbReference type="GO" id="GO:0022857">
    <property type="term" value="F:transmembrane transporter activity"/>
    <property type="evidence" value="ECO:0007669"/>
    <property type="project" value="InterPro"/>
</dbReference>
<name>A0A418WWU6_9BURK</name>
<dbReference type="PANTHER" id="PTHR30561:SF9">
    <property type="entry name" value="4-AMINO-4-DEOXY-L-ARABINOSE-PHOSPHOUNDECAPRENOL FLIPPASE SUBUNIT ARNF-RELATED"/>
    <property type="match status" value="1"/>
</dbReference>
<feature type="transmembrane region" description="Helical" evidence="6">
    <location>
        <begin position="60"/>
        <end position="79"/>
    </location>
</feature>
<dbReference type="EMBL" id="QYUN01000002">
    <property type="protein sequence ID" value="RJG04657.1"/>
    <property type="molecule type" value="Genomic_DNA"/>
</dbReference>
<evidence type="ECO:0000256" key="4">
    <source>
        <dbReference type="ARBA" id="ARBA00022989"/>
    </source>
</evidence>
<keyword evidence="4 6" id="KW-1133">Transmembrane helix</keyword>
<dbReference type="Proteomes" id="UP000285190">
    <property type="component" value="Unassembled WGS sequence"/>
</dbReference>
<evidence type="ECO:0000256" key="6">
    <source>
        <dbReference type="SAM" id="Phobius"/>
    </source>
</evidence>
<dbReference type="PANTHER" id="PTHR30561">
    <property type="entry name" value="SMR FAMILY PROTON-DEPENDENT DRUG EFFLUX TRANSPORTER SUGE"/>
    <property type="match status" value="1"/>
</dbReference>
<evidence type="ECO:0008006" key="9">
    <source>
        <dbReference type="Google" id="ProtNLM"/>
    </source>
</evidence>
<keyword evidence="2" id="KW-1003">Cell membrane</keyword>
<keyword evidence="5 6" id="KW-0472">Membrane</keyword>